<protein>
    <submittedName>
        <fullName evidence="4">ATP-binding cassette domain-containing protein</fullName>
    </submittedName>
</protein>
<dbReference type="GO" id="GO:0022857">
    <property type="term" value="F:transmembrane transporter activity"/>
    <property type="evidence" value="ECO:0007669"/>
    <property type="project" value="TreeGrafter"/>
</dbReference>
<dbReference type="PANTHER" id="PTHR24220">
    <property type="entry name" value="IMPORT ATP-BINDING PROTEIN"/>
    <property type="match status" value="1"/>
</dbReference>
<evidence type="ECO:0000259" key="3">
    <source>
        <dbReference type="PROSITE" id="PS50893"/>
    </source>
</evidence>
<keyword evidence="2 4" id="KW-0067">ATP-binding</keyword>
<dbReference type="InterPro" id="IPR003439">
    <property type="entry name" value="ABC_transporter-like_ATP-bd"/>
</dbReference>
<proteinExistence type="predicted"/>
<name>A0A514CCI8_9BACT</name>
<feature type="domain" description="ABC transporter" evidence="3">
    <location>
        <begin position="2"/>
        <end position="211"/>
    </location>
</feature>
<dbReference type="GO" id="GO:0005524">
    <property type="term" value="F:ATP binding"/>
    <property type="evidence" value="ECO:0007669"/>
    <property type="project" value="UniProtKB-KW"/>
</dbReference>
<sequence length="211" mass="23137">MILAKDILFYYEKERAIPIPDVALQEGEELLVLGASGSGKTTVLNILGGLLRPISGVVQIDNTSIYELKGARLDKFRGANIGMVFQKPHILAPLTVKENLRLAQYFSGNSDHGLIDRLLKDLGISHKSASKVTALSEGEAQRVSIARALVNNPKVVLADEPTASLDDENAEMVIHLLKEQAKKMRSALIIVTHDHRVKEHVSNQIMMGGKR</sequence>
<accession>A0A514CCI8</accession>
<dbReference type="OrthoDB" id="1114670at2"/>
<dbReference type="Pfam" id="PF00005">
    <property type="entry name" value="ABC_tran"/>
    <property type="match status" value="1"/>
</dbReference>
<organism evidence="4 5">
    <name type="scientific">Echinicola soli</name>
    <dbReference type="NCBI Taxonomy" id="2591634"/>
    <lineage>
        <taxon>Bacteria</taxon>
        <taxon>Pseudomonadati</taxon>
        <taxon>Bacteroidota</taxon>
        <taxon>Cytophagia</taxon>
        <taxon>Cytophagales</taxon>
        <taxon>Cyclobacteriaceae</taxon>
        <taxon>Echinicola</taxon>
    </lineage>
</organism>
<keyword evidence="1" id="KW-0547">Nucleotide-binding</keyword>
<evidence type="ECO:0000313" key="5">
    <source>
        <dbReference type="Proteomes" id="UP000316614"/>
    </source>
</evidence>
<dbReference type="InterPro" id="IPR003593">
    <property type="entry name" value="AAA+_ATPase"/>
</dbReference>
<dbReference type="Proteomes" id="UP000316614">
    <property type="component" value="Chromosome"/>
</dbReference>
<dbReference type="KEGG" id="echi:FKX85_00060"/>
<dbReference type="GO" id="GO:0016887">
    <property type="term" value="F:ATP hydrolysis activity"/>
    <property type="evidence" value="ECO:0007669"/>
    <property type="project" value="InterPro"/>
</dbReference>
<evidence type="ECO:0000256" key="1">
    <source>
        <dbReference type="ARBA" id="ARBA00022741"/>
    </source>
</evidence>
<dbReference type="InterPro" id="IPR027417">
    <property type="entry name" value="P-loop_NTPase"/>
</dbReference>
<gene>
    <name evidence="4" type="ORF">FKX85_00060</name>
</gene>
<reference evidence="4 5" key="1">
    <citation type="submission" date="2019-06" db="EMBL/GenBank/DDBJ databases">
        <title>Echinicola alkalisoli sp. nov. isolated from saline soil.</title>
        <authorList>
            <person name="Sun J.-Q."/>
            <person name="Xu L."/>
        </authorList>
    </citation>
    <scope>NUCLEOTIDE SEQUENCE [LARGE SCALE GENOMIC DNA]</scope>
    <source>
        <strain evidence="4 5">LN3S3</strain>
    </source>
</reference>
<dbReference type="Gene3D" id="3.40.50.300">
    <property type="entry name" value="P-loop containing nucleotide triphosphate hydrolases"/>
    <property type="match status" value="1"/>
</dbReference>
<dbReference type="AlphaFoldDB" id="A0A514CCI8"/>
<dbReference type="EMBL" id="CP041253">
    <property type="protein sequence ID" value="QDH77518.1"/>
    <property type="molecule type" value="Genomic_DNA"/>
</dbReference>
<dbReference type="PROSITE" id="PS50893">
    <property type="entry name" value="ABC_TRANSPORTER_2"/>
    <property type="match status" value="1"/>
</dbReference>
<dbReference type="SMART" id="SM00382">
    <property type="entry name" value="AAA"/>
    <property type="match status" value="1"/>
</dbReference>
<dbReference type="GO" id="GO:0005886">
    <property type="term" value="C:plasma membrane"/>
    <property type="evidence" value="ECO:0007669"/>
    <property type="project" value="TreeGrafter"/>
</dbReference>
<evidence type="ECO:0000313" key="4">
    <source>
        <dbReference type="EMBL" id="QDH77518.1"/>
    </source>
</evidence>
<evidence type="ECO:0000256" key="2">
    <source>
        <dbReference type="ARBA" id="ARBA00022840"/>
    </source>
</evidence>
<dbReference type="SUPFAM" id="SSF52540">
    <property type="entry name" value="P-loop containing nucleoside triphosphate hydrolases"/>
    <property type="match status" value="1"/>
</dbReference>
<dbReference type="InterPro" id="IPR015854">
    <property type="entry name" value="ABC_transpr_LolD-like"/>
</dbReference>
<keyword evidence="5" id="KW-1185">Reference proteome</keyword>
<dbReference type="RefSeq" id="WP_141612803.1">
    <property type="nucleotide sequence ID" value="NZ_CP041253.1"/>
</dbReference>